<dbReference type="AlphaFoldDB" id="F0T005"/>
<sequence length="301" mass="33566">MYYLDIVLLINGLMDALILLFASKLLHRRIYPAFLISGALLGEIPILLALFPYNPLVHLSKVIIPLAVAGIGMRARSWGDLWECFLYFTVLTAMTGGAAYAGIVWFGLADTAAGFSLTLDNIWLLLALILVLCLCYRLWGKNNGKQSFFSQVLYRIELDFGGGSVLKTTALLDTGNELRDPLTDKPMILIQENVSLTALPRPIAEFLQCPWRDLADPCSLLWNSSNNIAERVTFIRVKGVNGQSWLPGVRSVRLKITEDGSVREKTVTAVIVPQLLSSDNKFEALLHPDHVCREKYREEIA</sequence>
<gene>
    <name evidence="4" type="ordered locus">Sgly_0654</name>
</gene>
<feature type="transmembrane region" description="Helical" evidence="3">
    <location>
        <begin position="56"/>
        <end position="73"/>
    </location>
</feature>
<dbReference type="GO" id="GO:0030435">
    <property type="term" value="P:sporulation resulting in formation of a cellular spore"/>
    <property type="evidence" value="ECO:0007669"/>
    <property type="project" value="UniProtKB-KW"/>
</dbReference>
<dbReference type="GO" id="GO:0005886">
    <property type="term" value="C:plasma membrane"/>
    <property type="evidence" value="ECO:0007669"/>
    <property type="project" value="UniProtKB-SubCell"/>
</dbReference>
<keyword evidence="1" id="KW-0378">Hydrolase</keyword>
<evidence type="ECO:0000256" key="3">
    <source>
        <dbReference type="SAM" id="Phobius"/>
    </source>
</evidence>
<keyword evidence="3" id="KW-0812">Transmembrane</keyword>
<feature type="active site" evidence="2">
    <location>
        <position position="173"/>
    </location>
</feature>
<evidence type="ECO:0000256" key="1">
    <source>
        <dbReference type="PIRNR" id="PIRNR018571"/>
    </source>
</evidence>
<dbReference type="PIRSF" id="PIRSF018571">
    <property type="entry name" value="SpoIIGA"/>
    <property type="match status" value="1"/>
</dbReference>
<dbReference type="HOGENOM" id="CLU_059158_0_0_9"/>
<comment type="subcellular location">
    <subcellularLocation>
        <location evidence="1">Cell membrane</location>
    </subcellularLocation>
</comment>
<accession>F0T005</accession>
<keyword evidence="1" id="KW-1003">Cell membrane</keyword>
<dbReference type="RefSeq" id="WP_013623887.1">
    <property type="nucleotide sequence ID" value="NC_015172.1"/>
</dbReference>
<evidence type="ECO:0000256" key="2">
    <source>
        <dbReference type="PIRSR" id="PIRSR018571-1"/>
    </source>
</evidence>
<feature type="transmembrane region" description="Helical" evidence="3">
    <location>
        <begin position="6"/>
        <end position="23"/>
    </location>
</feature>
<dbReference type="InterPro" id="IPR005081">
    <property type="entry name" value="SpoIIGA"/>
</dbReference>
<dbReference type="OrthoDB" id="2690199at2"/>
<dbReference type="STRING" id="645991.Sgly_0654"/>
<organism evidence="4 5">
    <name type="scientific">Syntrophobotulus glycolicus (strain DSM 8271 / FlGlyR)</name>
    <dbReference type="NCBI Taxonomy" id="645991"/>
    <lineage>
        <taxon>Bacteria</taxon>
        <taxon>Bacillati</taxon>
        <taxon>Bacillota</taxon>
        <taxon>Clostridia</taxon>
        <taxon>Eubacteriales</taxon>
        <taxon>Desulfitobacteriaceae</taxon>
        <taxon>Syntrophobotulus</taxon>
    </lineage>
</organism>
<keyword evidence="1" id="KW-0064">Aspartyl protease</keyword>
<name>F0T005_SYNGF</name>
<keyword evidence="1" id="KW-0645">Protease</keyword>
<evidence type="ECO:0000313" key="4">
    <source>
        <dbReference type="EMBL" id="ADY55016.1"/>
    </source>
</evidence>
<dbReference type="Pfam" id="PF03419">
    <property type="entry name" value="Peptidase_U4"/>
    <property type="match status" value="1"/>
</dbReference>
<keyword evidence="1 3" id="KW-0472">Membrane</keyword>
<dbReference type="EC" id="3.4.23.-" evidence="1"/>
<comment type="function">
    <text evidence="1">Probable aspartic protease that is responsible for the proteolytic cleavage of the RNA polymerase sigma E factor (SigE/spoIIGB) to yield the active peptide in the mother cell during sporulation. Responds to a signal from the forespore that is triggered by the extracellular signal protein SpoIIR.</text>
</comment>
<evidence type="ECO:0000313" key="5">
    <source>
        <dbReference type="Proteomes" id="UP000007488"/>
    </source>
</evidence>
<keyword evidence="3" id="KW-1133">Transmembrane helix</keyword>
<dbReference type="EMBL" id="CP002547">
    <property type="protein sequence ID" value="ADY55016.1"/>
    <property type="molecule type" value="Genomic_DNA"/>
</dbReference>
<feature type="transmembrane region" description="Helical" evidence="3">
    <location>
        <begin position="30"/>
        <end position="50"/>
    </location>
</feature>
<dbReference type="GO" id="GO:0030436">
    <property type="term" value="P:asexual sporulation"/>
    <property type="evidence" value="ECO:0007669"/>
    <property type="project" value="InterPro"/>
</dbReference>
<comment type="similarity">
    <text evidence="1">Belongs to the peptidase U4 family.</text>
</comment>
<feature type="transmembrane region" description="Helical" evidence="3">
    <location>
        <begin position="85"/>
        <end position="109"/>
    </location>
</feature>
<reference evidence="5" key="2">
    <citation type="submission" date="2011-02" db="EMBL/GenBank/DDBJ databases">
        <title>The complete genome of Syntrophobotulus glycolicus DSM 8271.</title>
        <authorList>
            <person name="Lucas S."/>
            <person name="Copeland A."/>
            <person name="Lapidus A."/>
            <person name="Bruce D."/>
            <person name="Goodwin L."/>
            <person name="Pitluck S."/>
            <person name="Kyrpides N."/>
            <person name="Mavromatis K."/>
            <person name="Pagani I."/>
            <person name="Ivanova N."/>
            <person name="Mikhailova N."/>
            <person name="Chertkov O."/>
            <person name="Held B."/>
            <person name="Detter J.C."/>
            <person name="Tapia R."/>
            <person name="Han C."/>
            <person name="Land M."/>
            <person name="Hauser L."/>
            <person name="Markowitz V."/>
            <person name="Cheng J.-F."/>
            <person name="Hugenholtz P."/>
            <person name="Woyke T."/>
            <person name="Wu D."/>
            <person name="Spring S."/>
            <person name="Schroeder M."/>
            <person name="Brambilla E."/>
            <person name="Klenk H.-P."/>
            <person name="Eisen J.A."/>
        </authorList>
    </citation>
    <scope>NUCLEOTIDE SEQUENCE [LARGE SCALE GENOMIC DNA]</scope>
    <source>
        <strain evidence="5">DSM 8271 / FlGlyR</strain>
    </source>
</reference>
<feature type="transmembrane region" description="Helical" evidence="3">
    <location>
        <begin position="121"/>
        <end position="139"/>
    </location>
</feature>
<proteinExistence type="inferred from homology"/>
<keyword evidence="5" id="KW-1185">Reference proteome</keyword>
<dbReference type="KEGG" id="sgy:Sgly_0654"/>
<dbReference type="eggNOG" id="ENOG50301AF">
    <property type="taxonomic scope" value="Bacteria"/>
</dbReference>
<protein>
    <recommendedName>
        <fullName evidence="1">Sporulation sigma-E factor-processing peptidase</fullName>
        <ecNumber evidence="1">3.4.23.-</ecNumber>
    </recommendedName>
    <alternativeName>
        <fullName evidence="1">Membrane-associated aspartic protease</fullName>
    </alternativeName>
    <alternativeName>
        <fullName evidence="1">Stage II sporulation protein GA</fullName>
    </alternativeName>
</protein>
<keyword evidence="1" id="KW-0749">Sporulation</keyword>
<dbReference type="GO" id="GO:0004190">
    <property type="term" value="F:aspartic-type endopeptidase activity"/>
    <property type="evidence" value="ECO:0007669"/>
    <property type="project" value="UniProtKB-KW"/>
</dbReference>
<reference evidence="4 5" key="1">
    <citation type="journal article" date="2011" name="Stand. Genomic Sci.">
        <title>Complete genome sequence of Syntrophobotulus glycolicus type strain (FlGlyR).</title>
        <authorList>
            <person name="Han C."/>
            <person name="Mwirichia R."/>
            <person name="Chertkov O."/>
            <person name="Held B."/>
            <person name="Lapidus A."/>
            <person name="Nolan M."/>
            <person name="Lucas S."/>
            <person name="Hammon N."/>
            <person name="Deshpande S."/>
            <person name="Cheng J.F."/>
            <person name="Tapia R."/>
            <person name="Goodwin L."/>
            <person name="Pitluck S."/>
            <person name="Huntemann M."/>
            <person name="Liolios K."/>
            <person name="Ivanova N."/>
            <person name="Pagani I."/>
            <person name="Mavromatis K."/>
            <person name="Ovchinikova G."/>
            <person name="Pati A."/>
            <person name="Chen A."/>
            <person name="Palaniappan K."/>
            <person name="Land M."/>
            <person name="Hauser L."/>
            <person name="Brambilla E.M."/>
            <person name="Rohde M."/>
            <person name="Spring S."/>
            <person name="Sikorski J."/>
            <person name="Goker M."/>
            <person name="Woyke T."/>
            <person name="Bristow J."/>
            <person name="Eisen J.A."/>
            <person name="Markowitz V."/>
            <person name="Hugenholtz P."/>
            <person name="Kyrpides N.C."/>
            <person name="Klenk H.P."/>
            <person name="Detter J.C."/>
        </authorList>
    </citation>
    <scope>NUCLEOTIDE SEQUENCE [LARGE SCALE GENOMIC DNA]</scope>
    <source>
        <strain evidence="5">DSM 8271 / FlGlyR</strain>
    </source>
</reference>
<dbReference type="Proteomes" id="UP000007488">
    <property type="component" value="Chromosome"/>
</dbReference>
<dbReference type="GO" id="GO:0006508">
    <property type="term" value="P:proteolysis"/>
    <property type="evidence" value="ECO:0007669"/>
    <property type="project" value="UniProtKB-KW"/>
</dbReference>